<dbReference type="SMART" id="SM00812">
    <property type="entry name" value="Alpha_L_fucos"/>
    <property type="match status" value="1"/>
</dbReference>
<dbReference type="PANTHER" id="PTHR10030">
    <property type="entry name" value="ALPHA-L-FUCOSIDASE"/>
    <property type="match status" value="1"/>
</dbReference>
<dbReference type="InterPro" id="IPR017853">
    <property type="entry name" value="GH"/>
</dbReference>
<evidence type="ECO:0000313" key="9">
    <source>
        <dbReference type="Proteomes" id="UP001596432"/>
    </source>
</evidence>
<keyword evidence="6 8" id="KW-0326">Glycosidase</keyword>
<organism evidence="8 9">
    <name type="scientific">Halosimplex aquaticum</name>
    <dbReference type="NCBI Taxonomy" id="3026162"/>
    <lineage>
        <taxon>Archaea</taxon>
        <taxon>Methanobacteriati</taxon>
        <taxon>Methanobacteriota</taxon>
        <taxon>Stenosarchaea group</taxon>
        <taxon>Halobacteria</taxon>
        <taxon>Halobacteriales</taxon>
        <taxon>Haloarculaceae</taxon>
        <taxon>Halosimplex</taxon>
    </lineage>
</organism>
<dbReference type="Gene3D" id="2.60.40.1180">
    <property type="entry name" value="Golgi alpha-mannosidase II"/>
    <property type="match status" value="1"/>
</dbReference>
<reference evidence="8 9" key="1">
    <citation type="journal article" date="2019" name="Int. J. Syst. Evol. Microbiol.">
        <title>The Global Catalogue of Microorganisms (GCM) 10K type strain sequencing project: providing services to taxonomists for standard genome sequencing and annotation.</title>
        <authorList>
            <consortium name="The Broad Institute Genomics Platform"/>
            <consortium name="The Broad Institute Genome Sequencing Center for Infectious Disease"/>
            <person name="Wu L."/>
            <person name="Ma J."/>
        </authorList>
    </citation>
    <scope>NUCLEOTIDE SEQUENCE [LARGE SCALE GENOMIC DNA]</scope>
    <source>
        <strain evidence="8 9">XZYJT29</strain>
    </source>
</reference>
<dbReference type="SUPFAM" id="SSF51445">
    <property type="entry name" value="(Trans)glycosidases"/>
    <property type="match status" value="1"/>
</dbReference>
<dbReference type="EC" id="3.2.1.51" evidence="3"/>
<accession>A0ABD5Y6S4</accession>
<name>A0ABD5Y6S4_9EURY</name>
<evidence type="ECO:0000259" key="7">
    <source>
        <dbReference type="Pfam" id="PF01120"/>
    </source>
</evidence>
<dbReference type="Gene3D" id="3.20.20.80">
    <property type="entry name" value="Glycosidases"/>
    <property type="match status" value="1"/>
</dbReference>
<keyword evidence="9" id="KW-1185">Reference proteome</keyword>
<dbReference type="InterPro" id="IPR000933">
    <property type="entry name" value="Glyco_hydro_29"/>
</dbReference>
<dbReference type="AlphaFoldDB" id="A0ABD5Y6S4"/>
<keyword evidence="5 8" id="KW-0378">Hydrolase</keyword>
<evidence type="ECO:0000256" key="4">
    <source>
        <dbReference type="ARBA" id="ARBA00022729"/>
    </source>
</evidence>
<dbReference type="PANTHER" id="PTHR10030:SF37">
    <property type="entry name" value="ALPHA-L-FUCOSIDASE-RELATED"/>
    <property type="match status" value="1"/>
</dbReference>
<comment type="similarity">
    <text evidence="2">Belongs to the glycosyl hydrolase 29 family.</text>
</comment>
<dbReference type="RefSeq" id="WP_274322494.1">
    <property type="nucleotide sequence ID" value="NZ_CP118158.1"/>
</dbReference>
<feature type="domain" description="Glycoside hydrolase family 29 N-terminal" evidence="7">
    <location>
        <begin position="3"/>
        <end position="366"/>
    </location>
</feature>
<protein>
    <recommendedName>
        <fullName evidence="3">alpha-L-fucosidase</fullName>
        <ecNumber evidence="3">3.2.1.51</ecNumber>
    </recommendedName>
</protein>
<evidence type="ECO:0000256" key="6">
    <source>
        <dbReference type="ARBA" id="ARBA00023295"/>
    </source>
</evidence>
<comment type="function">
    <text evidence="1">Alpha-L-fucosidase is responsible for hydrolyzing the alpha-1,6-linked fucose joined to the reducing-end N-acetylglucosamine of the carbohydrate moieties of glycoproteins.</text>
</comment>
<gene>
    <name evidence="8" type="ORF">ACFQMA_16415</name>
</gene>
<dbReference type="InterPro" id="IPR013780">
    <property type="entry name" value="Glyco_hydro_b"/>
</dbReference>
<evidence type="ECO:0000313" key="8">
    <source>
        <dbReference type="EMBL" id="MFC7141409.1"/>
    </source>
</evidence>
<dbReference type="PRINTS" id="PR00741">
    <property type="entry name" value="GLHYDRLASE29"/>
</dbReference>
<dbReference type="Pfam" id="PF01120">
    <property type="entry name" value="Alpha_L_fucos"/>
    <property type="match status" value="1"/>
</dbReference>
<evidence type="ECO:0000256" key="2">
    <source>
        <dbReference type="ARBA" id="ARBA00007951"/>
    </source>
</evidence>
<dbReference type="PIRSF" id="PIRSF001092">
    <property type="entry name" value="Alpha-L-fucosidase"/>
    <property type="match status" value="1"/>
</dbReference>
<evidence type="ECO:0000256" key="3">
    <source>
        <dbReference type="ARBA" id="ARBA00012662"/>
    </source>
</evidence>
<dbReference type="GO" id="GO:0004560">
    <property type="term" value="F:alpha-L-fucosidase activity"/>
    <property type="evidence" value="ECO:0007669"/>
    <property type="project" value="UniProtKB-EC"/>
</dbReference>
<proteinExistence type="inferred from homology"/>
<dbReference type="Proteomes" id="UP001596432">
    <property type="component" value="Unassembled WGS sequence"/>
</dbReference>
<dbReference type="InterPro" id="IPR057739">
    <property type="entry name" value="Glyco_hydro_29_N"/>
</dbReference>
<evidence type="ECO:0000256" key="5">
    <source>
        <dbReference type="ARBA" id="ARBA00022801"/>
    </source>
</evidence>
<dbReference type="EMBL" id="JBHTAS010000001">
    <property type="protein sequence ID" value="MFC7141409.1"/>
    <property type="molecule type" value="Genomic_DNA"/>
</dbReference>
<dbReference type="GeneID" id="78821722"/>
<comment type="caution">
    <text evidence="8">The sequence shown here is derived from an EMBL/GenBank/DDBJ whole genome shotgun (WGS) entry which is preliminary data.</text>
</comment>
<sequence length="471" mass="52915">MPDYEPTWESLDAHEVPEWFRDAKLGIFVHWGLYSVPAWAPPDADIGGEDASPYAEWYPYYMYEDGSPTREYHRETYGEDLEYLDFADDFTAENWDPDRWADFFADVGAGYVVLTAEHHDGYPLWDSHYARHTAATSGPERDLVGDLCEAVRARDLRFAASYHANFNYYQPGFEGRFGHPDFAAGHPFDDDAGPGPEYVDFMNAKHRELIRKYRPDLLWFDVPKADSDHLEAKELVADYYNAADEWGKEVAVNDRASTDSIGGPLAEDESDDAIHGDFETPEYYTYDEIRDDPWEATRGIGHSFGYNQIEGEDDHLAPVELVHSFIDVVSKNGNLLLNVGPRADGAIPEIQRERLAALGDWLSVNGPAIFGTRPWAVSEDSDGDVQVRYTWRDGDLFAVALDWPGDSLELSVPSHVSLADAPDAALLTADGDEEVSATLRDDALVVSLPERPDHDHAYAVRLSDVANPRQE</sequence>
<evidence type="ECO:0000256" key="1">
    <source>
        <dbReference type="ARBA" id="ARBA00004071"/>
    </source>
</evidence>
<dbReference type="InterPro" id="IPR016286">
    <property type="entry name" value="FUC_metazoa-typ"/>
</dbReference>
<keyword evidence="4" id="KW-0732">Signal</keyword>